<dbReference type="InterPro" id="IPR035983">
    <property type="entry name" value="Hect_E3_ubiquitin_ligase"/>
</dbReference>
<dbReference type="AlphaFoldDB" id="A0A397IYP5"/>
<sequence>MYSIYHTVQIAGARKKLYIGLLNNNEQEELEASSSSHNVTSTIIASSFSYNVTHTFEFNNELVSSSSSHNTASFESQQSDINNYELFHESDDNFENTTLEFENINAENDNNMIIFDEPSLKSSDTTDIFKNIRKFLRTQENISEKITTITFNKSDDPSIEIFNWIQKCQNETLLDIPEIKLINEVGIDAGGIIHDVLQNFWNILTIPDNFNRIFIAGKIFDECTTESLIIVPNPILLHYNAYYHLGHLIFWCLIYELPFPT</sequence>
<reference evidence="1 2" key="1">
    <citation type="submission" date="2018-08" db="EMBL/GenBank/DDBJ databases">
        <title>Genome and evolution of the arbuscular mycorrhizal fungus Diversispora epigaea (formerly Glomus versiforme) and its bacterial endosymbionts.</title>
        <authorList>
            <person name="Sun X."/>
            <person name="Fei Z."/>
            <person name="Harrison M."/>
        </authorList>
    </citation>
    <scope>NUCLEOTIDE SEQUENCE [LARGE SCALE GENOMIC DNA]</scope>
    <source>
        <strain evidence="1 2">IT104</strain>
    </source>
</reference>
<accession>A0A397IYP5</accession>
<evidence type="ECO:0000313" key="1">
    <source>
        <dbReference type="EMBL" id="RHZ77780.1"/>
    </source>
</evidence>
<evidence type="ECO:0008006" key="3">
    <source>
        <dbReference type="Google" id="ProtNLM"/>
    </source>
</evidence>
<dbReference type="EMBL" id="PQFF01000163">
    <property type="protein sequence ID" value="RHZ77780.1"/>
    <property type="molecule type" value="Genomic_DNA"/>
</dbReference>
<comment type="caution">
    <text evidence="1">The sequence shown here is derived from an EMBL/GenBank/DDBJ whole genome shotgun (WGS) entry which is preliminary data.</text>
</comment>
<dbReference type="SUPFAM" id="SSF56204">
    <property type="entry name" value="Hect, E3 ligase catalytic domain"/>
    <property type="match status" value="1"/>
</dbReference>
<dbReference type="Proteomes" id="UP000266861">
    <property type="component" value="Unassembled WGS sequence"/>
</dbReference>
<protein>
    <recommendedName>
        <fullName evidence="3">HECT domain-containing protein</fullName>
    </recommendedName>
</protein>
<proteinExistence type="predicted"/>
<name>A0A397IYP5_9GLOM</name>
<keyword evidence="2" id="KW-1185">Reference proteome</keyword>
<evidence type="ECO:0000313" key="2">
    <source>
        <dbReference type="Proteomes" id="UP000266861"/>
    </source>
</evidence>
<organism evidence="1 2">
    <name type="scientific">Diversispora epigaea</name>
    <dbReference type="NCBI Taxonomy" id="1348612"/>
    <lineage>
        <taxon>Eukaryota</taxon>
        <taxon>Fungi</taxon>
        <taxon>Fungi incertae sedis</taxon>
        <taxon>Mucoromycota</taxon>
        <taxon>Glomeromycotina</taxon>
        <taxon>Glomeromycetes</taxon>
        <taxon>Diversisporales</taxon>
        <taxon>Diversisporaceae</taxon>
        <taxon>Diversispora</taxon>
    </lineage>
</organism>
<dbReference type="OrthoDB" id="10567449at2759"/>
<dbReference type="GO" id="GO:0004842">
    <property type="term" value="F:ubiquitin-protein transferase activity"/>
    <property type="evidence" value="ECO:0007669"/>
    <property type="project" value="InterPro"/>
</dbReference>
<gene>
    <name evidence="1" type="ORF">Glove_173g30</name>
</gene>